<dbReference type="GO" id="GO:0051539">
    <property type="term" value="F:4 iron, 4 sulfur cluster binding"/>
    <property type="evidence" value="ECO:0007669"/>
    <property type="project" value="TreeGrafter"/>
</dbReference>
<keyword evidence="1" id="KW-0456">Lyase</keyword>
<dbReference type="Pfam" id="PF20903">
    <property type="entry name" value="SPL"/>
    <property type="match status" value="1"/>
</dbReference>
<dbReference type="OrthoDB" id="9783671at2"/>
<protein>
    <submittedName>
        <fullName evidence="1">DNA photolyase</fullName>
    </submittedName>
</protein>
<dbReference type="Gene3D" id="3.40.50.12110">
    <property type="match status" value="1"/>
</dbReference>
<dbReference type="Proteomes" id="UP000236151">
    <property type="component" value="Unassembled WGS sequence"/>
</dbReference>
<evidence type="ECO:0000313" key="2">
    <source>
        <dbReference type="Proteomes" id="UP000236151"/>
    </source>
</evidence>
<dbReference type="InterPro" id="IPR049539">
    <property type="entry name" value="SPL"/>
</dbReference>
<dbReference type="EMBL" id="NIOJ01000029">
    <property type="protein sequence ID" value="PNT98254.1"/>
    <property type="molecule type" value="Genomic_DNA"/>
</dbReference>
<dbReference type="GO" id="GO:1904047">
    <property type="term" value="F:S-adenosyl-L-methionine binding"/>
    <property type="evidence" value="ECO:0007669"/>
    <property type="project" value="TreeGrafter"/>
</dbReference>
<dbReference type="KEGG" id="cthd:CDO33_03215"/>
<comment type="caution">
    <text evidence="1">The sequence shown here is derived from an EMBL/GenBank/DDBJ whole genome shotgun (WGS) entry which is preliminary data.</text>
</comment>
<dbReference type="Gene3D" id="3.80.30.30">
    <property type="match status" value="1"/>
</dbReference>
<dbReference type="GO" id="GO:0042601">
    <property type="term" value="C:endospore-forming forespore"/>
    <property type="evidence" value="ECO:0007669"/>
    <property type="project" value="TreeGrafter"/>
</dbReference>
<evidence type="ECO:0000313" key="1">
    <source>
        <dbReference type="EMBL" id="PNT98254.1"/>
    </source>
</evidence>
<dbReference type="AlphaFoldDB" id="A0A2K2FHJ9"/>
<dbReference type="RefSeq" id="WP_103081863.1">
    <property type="nucleotide sequence ID" value="NZ_NIOJ01000029.1"/>
</dbReference>
<dbReference type="PANTHER" id="PTHR37822:SF2">
    <property type="entry name" value="SPORE PHOTOPRODUCT LYASE"/>
    <property type="match status" value="1"/>
</dbReference>
<dbReference type="PANTHER" id="PTHR37822">
    <property type="entry name" value="SPORE PHOTOPRODUCT LYASE-RELATED"/>
    <property type="match status" value="1"/>
</dbReference>
<keyword evidence="2" id="KW-1185">Reference proteome</keyword>
<dbReference type="GO" id="GO:0003913">
    <property type="term" value="F:DNA photolyase activity"/>
    <property type="evidence" value="ECO:0007669"/>
    <property type="project" value="TreeGrafter"/>
</dbReference>
<accession>A0A2K2FHJ9</accession>
<proteinExistence type="predicted"/>
<sequence>MSKSDKRSNNSMFTTIYVEEKALEYPITRQLLQKYADCPVVTIRHYKDVFNRPKQHFALQKQNQSLILAVKEGQFLYKGPEVCQNFGHPNFYYTSFVLNCVFDCEYCYLQGMYPSANMVAFVNVEDFKKSMEEVLVEKQAFLAASYDTDLIAFHNIVPYVDYFYDFFRENPDLLVEIRTKSTNQSFYRNHEPLENIIIAFTLTPAEVIEKYERHTPSLEARIKAVNTAISQGFKVRICFDPIFIDPEIDHAYEPFYRYIFTRIDPGSILDVGYGFFRMSEDFFKRIEKIRSSSLLYAEDYCKDNGVISYPSHVMEKIQKEHMSILYDYIGKEKIFTL</sequence>
<organism evidence="1 2">
    <name type="scientific">Clostridium thermosuccinogenes</name>
    <dbReference type="NCBI Taxonomy" id="84032"/>
    <lineage>
        <taxon>Bacteria</taxon>
        <taxon>Bacillati</taxon>
        <taxon>Bacillota</taxon>
        <taxon>Clostridia</taxon>
        <taxon>Eubacteriales</taxon>
        <taxon>Clostridiaceae</taxon>
        <taxon>Clostridium</taxon>
    </lineage>
</organism>
<reference evidence="2" key="1">
    <citation type="submission" date="2017-06" db="EMBL/GenBank/DDBJ databases">
        <title>Investigating the central metabolism of Clostridium thermosuccinogenes.</title>
        <authorList>
            <person name="Koendjbiharie J.G."/>
            <person name="Van Kranenburg R."/>
            <person name="Vriesendorp B."/>
        </authorList>
    </citation>
    <scope>NUCLEOTIDE SEQUENCE [LARGE SCALE GENOMIC DNA]</scope>
    <source>
        <strain evidence="2">DSM 5806</strain>
    </source>
</reference>
<name>A0A2K2FHJ9_9CLOT</name>
<gene>
    <name evidence="1" type="ORF">CDQ84_11360</name>
</gene>